<dbReference type="GO" id="GO:0005737">
    <property type="term" value="C:cytoplasm"/>
    <property type="evidence" value="ECO:0007669"/>
    <property type="project" value="TreeGrafter"/>
</dbReference>
<dbReference type="GO" id="GO:1990077">
    <property type="term" value="C:primosome complex"/>
    <property type="evidence" value="ECO:0007669"/>
    <property type="project" value="UniProtKB-KW"/>
</dbReference>
<name>A0A381QCL3_9ZZZZ</name>
<dbReference type="NCBIfam" id="TIGR01391">
    <property type="entry name" value="dnaG"/>
    <property type="match status" value="1"/>
</dbReference>
<dbReference type="Pfam" id="PF08275">
    <property type="entry name" value="DNAG_N"/>
    <property type="match status" value="1"/>
</dbReference>
<evidence type="ECO:0000256" key="1">
    <source>
        <dbReference type="ARBA" id="ARBA00001947"/>
    </source>
</evidence>
<evidence type="ECO:0000256" key="6">
    <source>
        <dbReference type="ARBA" id="ARBA00022705"/>
    </source>
</evidence>
<evidence type="ECO:0000256" key="3">
    <source>
        <dbReference type="ARBA" id="ARBA00022515"/>
    </source>
</evidence>
<gene>
    <name evidence="14" type="ORF">METZ01_LOCUS28993</name>
</gene>
<dbReference type="SMART" id="SM00493">
    <property type="entry name" value="TOPRIM"/>
    <property type="match status" value="1"/>
</dbReference>
<keyword evidence="9" id="KW-0862">Zinc</keyword>
<dbReference type="InterPro" id="IPR036977">
    <property type="entry name" value="DNA_primase_Znf_CHC2"/>
</dbReference>
<dbReference type="InterPro" id="IPR016136">
    <property type="entry name" value="DNA_helicase_N/primase_C"/>
</dbReference>
<dbReference type="Gene3D" id="1.20.50.20">
    <property type="entry name" value="DnaG, RNA polymerase domain, helical bundle"/>
    <property type="match status" value="1"/>
</dbReference>
<keyword evidence="8" id="KW-0863">Zinc-finger</keyword>
<evidence type="ECO:0000256" key="8">
    <source>
        <dbReference type="ARBA" id="ARBA00022771"/>
    </source>
</evidence>
<evidence type="ECO:0000256" key="2">
    <source>
        <dbReference type="ARBA" id="ARBA00022478"/>
    </source>
</evidence>
<dbReference type="SMART" id="SM00400">
    <property type="entry name" value="ZnF_CHCC"/>
    <property type="match status" value="1"/>
</dbReference>
<evidence type="ECO:0000256" key="11">
    <source>
        <dbReference type="ARBA" id="ARBA00023125"/>
    </source>
</evidence>
<keyword evidence="12" id="KW-0804">Transcription</keyword>
<dbReference type="AlphaFoldDB" id="A0A381QCL3"/>
<dbReference type="Pfam" id="PF10410">
    <property type="entry name" value="DnaB_bind"/>
    <property type="match status" value="1"/>
</dbReference>
<dbReference type="Pfam" id="PF01807">
    <property type="entry name" value="Zn_ribbon_DnaG"/>
    <property type="match status" value="1"/>
</dbReference>
<feature type="non-terminal residue" evidence="14">
    <location>
        <position position="1"/>
    </location>
</feature>
<organism evidence="14">
    <name type="scientific">marine metagenome</name>
    <dbReference type="NCBI Taxonomy" id="408172"/>
    <lineage>
        <taxon>unclassified sequences</taxon>
        <taxon>metagenomes</taxon>
        <taxon>ecological metagenomes</taxon>
    </lineage>
</organism>
<evidence type="ECO:0000256" key="9">
    <source>
        <dbReference type="ARBA" id="ARBA00022833"/>
    </source>
</evidence>
<evidence type="ECO:0000256" key="12">
    <source>
        <dbReference type="ARBA" id="ARBA00023163"/>
    </source>
</evidence>
<dbReference type="InterPro" id="IPR002694">
    <property type="entry name" value="Znf_CHC2"/>
</dbReference>
<dbReference type="InterPro" id="IPR019475">
    <property type="entry name" value="DNA_primase_DnaB-bd"/>
</dbReference>
<dbReference type="Gene3D" id="3.90.580.10">
    <property type="entry name" value="Zinc finger, CHC2-type domain"/>
    <property type="match status" value="1"/>
</dbReference>
<dbReference type="PANTHER" id="PTHR30313">
    <property type="entry name" value="DNA PRIMASE"/>
    <property type="match status" value="1"/>
</dbReference>
<dbReference type="GO" id="GO:0008270">
    <property type="term" value="F:zinc ion binding"/>
    <property type="evidence" value="ECO:0007669"/>
    <property type="project" value="UniProtKB-KW"/>
</dbReference>
<dbReference type="Gene3D" id="3.40.1360.10">
    <property type="match status" value="1"/>
</dbReference>
<dbReference type="FunFam" id="3.40.1360.10:FF:000002">
    <property type="entry name" value="DNA primase"/>
    <property type="match status" value="1"/>
</dbReference>
<keyword evidence="7" id="KW-0479">Metal-binding</keyword>
<dbReference type="InterPro" id="IPR037068">
    <property type="entry name" value="DNA_primase_core_N_sf"/>
</dbReference>
<dbReference type="GO" id="GO:0000428">
    <property type="term" value="C:DNA-directed RNA polymerase complex"/>
    <property type="evidence" value="ECO:0007669"/>
    <property type="project" value="UniProtKB-KW"/>
</dbReference>
<keyword evidence="11" id="KW-0238">DNA-binding</keyword>
<dbReference type="HAMAP" id="MF_00974">
    <property type="entry name" value="DNA_primase_DnaG"/>
    <property type="match status" value="1"/>
</dbReference>
<proteinExistence type="inferred from homology"/>
<dbReference type="FunFam" id="3.90.580.10:FF:000001">
    <property type="entry name" value="DNA primase"/>
    <property type="match status" value="1"/>
</dbReference>
<dbReference type="Gene3D" id="3.90.980.10">
    <property type="entry name" value="DNA primase, catalytic core, N-terminal domain"/>
    <property type="match status" value="1"/>
</dbReference>
<evidence type="ECO:0000256" key="5">
    <source>
        <dbReference type="ARBA" id="ARBA00022695"/>
    </source>
</evidence>
<dbReference type="CDD" id="cd03364">
    <property type="entry name" value="TOPRIM_DnaG_primases"/>
    <property type="match status" value="1"/>
</dbReference>
<keyword evidence="3" id="KW-0639">Primosome</keyword>
<evidence type="ECO:0000256" key="7">
    <source>
        <dbReference type="ARBA" id="ARBA00022723"/>
    </source>
</evidence>
<dbReference type="SUPFAM" id="SSF117023">
    <property type="entry name" value="DNA primase DnaG, C-terminal domain"/>
    <property type="match status" value="1"/>
</dbReference>
<dbReference type="GO" id="GO:0003677">
    <property type="term" value="F:DNA binding"/>
    <property type="evidence" value="ECO:0007669"/>
    <property type="project" value="UniProtKB-KW"/>
</dbReference>
<dbReference type="Gene3D" id="1.10.860.10">
    <property type="entry name" value="DNAb Helicase, Chain A"/>
    <property type="match status" value="1"/>
</dbReference>
<keyword evidence="10" id="KW-0460">Magnesium</keyword>
<dbReference type="SUPFAM" id="SSF57783">
    <property type="entry name" value="Zinc beta-ribbon"/>
    <property type="match status" value="1"/>
</dbReference>
<keyword evidence="6" id="KW-0235">DNA replication</keyword>
<dbReference type="GO" id="GO:0003899">
    <property type="term" value="F:DNA-directed RNA polymerase activity"/>
    <property type="evidence" value="ECO:0007669"/>
    <property type="project" value="InterPro"/>
</dbReference>
<sequence length="580" mass="64503">VPGRIPQSFINDLIERVDIVEVIDSRVSLKRAGKNLQALCPFHEEKTPSFSVNSEKQFYYCFGCGATGTSLRFLMEYERLEFVEAIETLARIAGVEVPREAGIQKPVDTDLYEILSTADRYYRSVIRDHALSGNAIEYLRDRGVTGVAARDFGIGFAPAGWDGLKSALAQFPENKLVDAGLLVRNDAGRVYDRFRERITFPIRDTRGRVVGFGGRVLGDEKPKYLNSPETEVFQKSRELYGLFEARRALRELPRLLVVEGYMDVVALAQHGVPNVVATLGTATSQAHFEKLFRYTREIVCCFDGDSAGRAAAWKALSSAFPVLHEGRQLRFMFVGEGDDPDTLIRSEGEAKFKQLVEASVSAGDYFFNEIGTGLDLSSMDARARLADLALPLIGKLPNGLYRRMMVERLSQEAQISIAAIEKKVGVSFRTRPSQSTAVPLESKIARKLMGYLLHEPAIAEDLSPEIREELFAASSDTLFSQLLKRVLEQNLTDTSTILASFVGEPAHEVMVGLTTTTPSLAGAALRNEFIDGVHRFIDERSRDAHRALARDLREDDSSERLAVYWKARRATDSGNDSETP</sequence>
<keyword evidence="2" id="KW-0240">DNA-directed RNA polymerase</keyword>
<dbReference type="PANTHER" id="PTHR30313:SF2">
    <property type="entry name" value="DNA PRIMASE"/>
    <property type="match status" value="1"/>
</dbReference>
<evidence type="ECO:0000256" key="4">
    <source>
        <dbReference type="ARBA" id="ARBA00022679"/>
    </source>
</evidence>
<keyword evidence="4" id="KW-0808">Transferase</keyword>
<reference evidence="14" key="1">
    <citation type="submission" date="2018-05" db="EMBL/GenBank/DDBJ databases">
        <authorList>
            <person name="Lanie J.A."/>
            <person name="Ng W.-L."/>
            <person name="Kazmierczak K.M."/>
            <person name="Andrzejewski T.M."/>
            <person name="Davidsen T.M."/>
            <person name="Wayne K.J."/>
            <person name="Tettelin H."/>
            <person name="Glass J.I."/>
            <person name="Rusch D."/>
            <person name="Podicherti R."/>
            <person name="Tsui H.-C.T."/>
            <person name="Winkler M.E."/>
        </authorList>
    </citation>
    <scope>NUCLEOTIDE SEQUENCE</scope>
</reference>
<dbReference type="Pfam" id="PF13155">
    <property type="entry name" value="Toprim_2"/>
    <property type="match status" value="1"/>
</dbReference>
<evidence type="ECO:0000313" key="14">
    <source>
        <dbReference type="EMBL" id="SUZ76139.1"/>
    </source>
</evidence>
<dbReference type="InterPro" id="IPR006295">
    <property type="entry name" value="DNA_primase_DnaG"/>
</dbReference>
<dbReference type="InterPro" id="IPR030846">
    <property type="entry name" value="DnaG_bac"/>
</dbReference>
<dbReference type="GO" id="GO:0006269">
    <property type="term" value="P:DNA replication, synthesis of primer"/>
    <property type="evidence" value="ECO:0007669"/>
    <property type="project" value="UniProtKB-KW"/>
</dbReference>
<protein>
    <recommendedName>
        <fullName evidence="13">Toprim domain-containing protein</fullName>
    </recommendedName>
</protein>
<dbReference type="SUPFAM" id="SSF56731">
    <property type="entry name" value="DNA primase core"/>
    <property type="match status" value="1"/>
</dbReference>
<evidence type="ECO:0000259" key="13">
    <source>
        <dbReference type="PROSITE" id="PS50880"/>
    </source>
</evidence>
<evidence type="ECO:0000256" key="10">
    <source>
        <dbReference type="ARBA" id="ARBA00022842"/>
    </source>
</evidence>
<dbReference type="InterPro" id="IPR013264">
    <property type="entry name" value="DNAG_N"/>
</dbReference>
<dbReference type="InterPro" id="IPR006171">
    <property type="entry name" value="TOPRIM_dom"/>
</dbReference>
<dbReference type="InterPro" id="IPR034151">
    <property type="entry name" value="TOPRIM_DnaG_bac"/>
</dbReference>
<comment type="cofactor">
    <cofactor evidence="1">
        <name>Zn(2+)</name>
        <dbReference type="ChEBI" id="CHEBI:29105"/>
    </cofactor>
</comment>
<accession>A0A381QCL3</accession>
<feature type="domain" description="Toprim" evidence="13">
    <location>
        <begin position="253"/>
        <end position="335"/>
    </location>
</feature>
<dbReference type="FunFam" id="3.90.980.10:FF:000001">
    <property type="entry name" value="DNA primase"/>
    <property type="match status" value="1"/>
</dbReference>
<dbReference type="PROSITE" id="PS50880">
    <property type="entry name" value="TOPRIM"/>
    <property type="match status" value="1"/>
</dbReference>
<dbReference type="PIRSF" id="PIRSF002811">
    <property type="entry name" value="DnaG"/>
    <property type="match status" value="1"/>
</dbReference>
<keyword evidence="5" id="KW-0548">Nucleotidyltransferase</keyword>
<dbReference type="EMBL" id="UINC01001267">
    <property type="protein sequence ID" value="SUZ76139.1"/>
    <property type="molecule type" value="Genomic_DNA"/>
</dbReference>
<dbReference type="InterPro" id="IPR050219">
    <property type="entry name" value="DnaG_primase"/>
</dbReference>